<evidence type="ECO:0000313" key="3">
    <source>
        <dbReference type="Proteomes" id="UP001140091"/>
    </source>
</evidence>
<proteinExistence type="predicted"/>
<accession>A0A9W8JBA8</accession>
<protein>
    <submittedName>
        <fullName evidence="2">Uncharacterized protein</fullName>
    </submittedName>
</protein>
<name>A0A9W8JBA8_9AGAR</name>
<dbReference type="AlphaFoldDB" id="A0A9W8JBA8"/>
<sequence>MNYEDDVQGAAVDDFDREYPDSDYGGEVREDQNRIITIRNRSYLVTVVANLESSGPCLFSAFGAIPPSNEVNQIAR</sequence>
<evidence type="ECO:0000256" key="1">
    <source>
        <dbReference type="SAM" id="MobiDB-lite"/>
    </source>
</evidence>
<reference evidence="2" key="1">
    <citation type="submission" date="2022-06" db="EMBL/GenBank/DDBJ databases">
        <title>Genome Sequence of Candolleomyces eurysporus.</title>
        <authorList>
            <person name="Buettner E."/>
        </authorList>
    </citation>
    <scope>NUCLEOTIDE SEQUENCE</scope>
    <source>
        <strain evidence="2">VTCC 930004</strain>
    </source>
</reference>
<feature type="non-terminal residue" evidence="2">
    <location>
        <position position="76"/>
    </location>
</feature>
<gene>
    <name evidence="2" type="ORF">H1R20_g9332</name>
</gene>
<evidence type="ECO:0000313" key="2">
    <source>
        <dbReference type="EMBL" id="KAJ2927760.1"/>
    </source>
</evidence>
<organism evidence="2 3">
    <name type="scientific">Candolleomyces eurysporus</name>
    <dbReference type="NCBI Taxonomy" id="2828524"/>
    <lineage>
        <taxon>Eukaryota</taxon>
        <taxon>Fungi</taxon>
        <taxon>Dikarya</taxon>
        <taxon>Basidiomycota</taxon>
        <taxon>Agaricomycotina</taxon>
        <taxon>Agaricomycetes</taxon>
        <taxon>Agaricomycetidae</taxon>
        <taxon>Agaricales</taxon>
        <taxon>Agaricineae</taxon>
        <taxon>Psathyrellaceae</taxon>
        <taxon>Candolleomyces</taxon>
    </lineage>
</organism>
<dbReference type="EMBL" id="JANBPK010000962">
    <property type="protein sequence ID" value="KAJ2927760.1"/>
    <property type="molecule type" value="Genomic_DNA"/>
</dbReference>
<feature type="region of interest" description="Disordered" evidence="1">
    <location>
        <begin position="1"/>
        <end position="26"/>
    </location>
</feature>
<dbReference type="Proteomes" id="UP001140091">
    <property type="component" value="Unassembled WGS sequence"/>
</dbReference>
<comment type="caution">
    <text evidence="2">The sequence shown here is derived from an EMBL/GenBank/DDBJ whole genome shotgun (WGS) entry which is preliminary data.</text>
</comment>
<keyword evidence="3" id="KW-1185">Reference proteome</keyword>